<dbReference type="RefSeq" id="WP_235068546.1">
    <property type="nucleotide sequence ID" value="NZ_JAKFGM010000003.1"/>
</dbReference>
<reference evidence="3" key="1">
    <citation type="submission" date="2022-01" db="EMBL/GenBank/DDBJ databases">
        <authorList>
            <person name="Jo J.-H."/>
            <person name="Im W.-T."/>
        </authorList>
    </citation>
    <scope>NUCLEOTIDE SEQUENCE</scope>
    <source>
        <strain evidence="3">G124</strain>
    </source>
</reference>
<dbReference type="EMBL" id="JAKFGM010000003">
    <property type="protein sequence ID" value="MCF2515839.1"/>
    <property type="molecule type" value="Genomic_DNA"/>
</dbReference>
<gene>
    <name evidence="3" type="ORF">LVY65_12310</name>
</gene>
<evidence type="ECO:0000313" key="3">
    <source>
        <dbReference type="EMBL" id="MCF2515839.1"/>
    </source>
</evidence>
<comment type="caution">
    <text evidence="3">The sequence shown here is derived from an EMBL/GenBank/DDBJ whole genome shotgun (WGS) entry which is preliminary data.</text>
</comment>
<protein>
    <submittedName>
        <fullName evidence="3">DUF4142 domain-containing protein</fullName>
    </submittedName>
</protein>
<dbReference type="Proteomes" id="UP001139410">
    <property type="component" value="Unassembled WGS sequence"/>
</dbReference>
<name>A0A9X1QQX7_9SPHN</name>
<evidence type="ECO:0000259" key="2">
    <source>
        <dbReference type="Pfam" id="PF13628"/>
    </source>
</evidence>
<dbReference type="InterPro" id="IPR025419">
    <property type="entry name" value="DUF4142"/>
</dbReference>
<feature type="signal peptide" evidence="1">
    <location>
        <begin position="1"/>
        <end position="25"/>
    </location>
</feature>
<evidence type="ECO:0000313" key="4">
    <source>
        <dbReference type="Proteomes" id="UP001139410"/>
    </source>
</evidence>
<accession>A0A9X1QQX7</accession>
<feature type="domain" description="DUF4142" evidence="2">
    <location>
        <begin position="30"/>
        <end position="171"/>
    </location>
</feature>
<dbReference type="Gene3D" id="1.20.1260.10">
    <property type="match status" value="1"/>
</dbReference>
<keyword evidence="1" id="KW-0732">Signal</keyword>
<proteinExistence type="predicted"/>
<dbReference type="Pfam" id="PF13628">
    <property type="entry name" value="DUF4142"/>
    <property type="match status" value="1"/>
</dbReference>
<evidence type="ECO:0000256" key="1">
    <source>
        <dbReference type="SAM" id="SignalP"/>
    </source>
</evidence>
<keyword evidence="4" id="KW-1185">Reference proteome</keyword>
<dbReference type="InterPro" id="IPR012347">
    <property type="entry name" value="Ferritin-like"/>
</dbReference>
<feature type="chain" id="PRO_5040936499" evidence="1">
    <location>
        <begin position="26"/>
        <end position="176"/>
    </location>
</feature>
<organism evidence="3 4">
    <name type="scientific">Sphingomonas cremea</name>
    <dbReference type="NCBI Taxonomy" id="2904799"/>
    <lineage>
        <taxon>Bacteria</taxon>
        <taxon>Pseudomonadati</taxon>
        <taxon>Pseudomonadota</taxon>
        <taxon>Alphaproteobacteria</taxon>
        <taxon>Sphingomonadales</taxon>
        <taxon>Sphingomonadaceae</taxon>
        <taxon>Sphingomonas</taxon>
    </lineage>
</organism>
<dbReference type="PANTHER" id="PTHR38593:SF1">
    <property type="entry name" value="BLR2558 PROTEIN"/>
    <property type="match status" value="1"/>
</dbReference>
<dbReference type="PANTHER" id="PTHR38593">
    <property type="entry name" value="BLR2558 PROTEIN"/>
    <property type="match status" value="1"/>
</dbReference>
<sequence length="176" mass="18538">MNLIVKLLGASTLLAASAMGAQAIAGDGPSDAEIAHIAYTAGQIDIDAAKQALAKSTDADVRSFAEMMARDHKAVNDKALALVTKLGVTPADNGTSQALSRQAAATHDRLNRLDGHAFDRAYLQNEVAYHQTVNGALKTALIPSADNAELKTLLETGLELFGEHQVHAEQLAKQVK</sequence>
<dbReference type="AlphaFoldDB" id="A0A9X1QQX7"/>